<reference evidence="2 3" key="1">
    <citation type="submission" date="2019-03" db="EMBL/GenBank/DDBJ databases">
        <title>First draft genome of Liparis tanakae, snailfish: a comprehensive survey of snailfish specific genes.</title>
        <authorList>
            <person name="Kim W."/>
            <person name="Song I."/>
            <person name="Jeong J.-H."/>
            <person name="Kim D."/>
            <person name="Kim S."/>
            <person name="Ryu S."/>
            <person name="Song J.Y."/>
            <person name="Lee S.K."/>
        </authorList>
    </citation>
    <scope>NUCLEOTIDE SEQUENCE [LARGE SCALE GENOMIC DNA]</scope>
    <source>
        <tissue evidence="2">Muscle</tissue>
    </source>
</reference>
<feature type="region of interest" description="Disordered" evidence="1">
    <location>
        <begin position="1"/>
        <end position="21"/>
    </location>
</feature>
<gene>
    <name evidence="2" type="ORF">EYF80_064153</name>
</gene>
<evidence type="ECO:0000313" key="3">
    <source>
        <dbReference type="Proteomes" id="UP000314294"/>
    </source>
</evidence>
<name>A0A4Z2EAD2_9TELE</name>
<keyword evidence="3" id="KW-1185">Reference proteome</keyword>
<organism evidence="2 3">
    <name type="scientific">Liparis tanakae</name>
    <name type="common">Tanaka's snailfish</name>
    <dbReference type="NCBI Taxonomy" id="230148"/>
    <lineage>
        <taxon>Eukaryota</taxon>
        <taxon>Metazoa</taxon>
        <taxon>Chordata</taxon>
        <taxon>Craniata</taxon>
        <taxon>Vertebrata</taxon>
        <taxon>Euteleostomi</taxon>
        <taxon>Actinopterygii</taxon>
        <taxon>Neopterygii</taxon>
        <taxon>Teleostei</taxon>
        <taxon>Neoteleostei</taxon>
        <taxon>Acanthomorphata</taxon>
        <taxon>Eupercaria</taxon>
        <taxon>Perciformes</taxon>
        <taxon>Cottioidei</taxon>
        <taxon>Cottales</taxon>
        <taxon>Liparidae</taxon>
        <taxon>Liparis</taxon>
    </lineage>
</organism>
<dbReference type="AlphaFoldDB" id="A0A4Z2EAD2"/>
<dbReference type="EMBL" id="SRLO01011835">
    <property type="protein sequence ID" value="TNN25715.1"/>
    <property type="molecule type" value="Genomic_DNA"/>
</dbReference>
<proteinExistence type="predicted"/>
<evidence type="ECO:0000313" key="2">
    <source>
        <dbReference type="EMBL" id="TNN25715.1"/>
    </source>
</evidence>
<sequence length="164" mass="17983">MDPDGRVSNTRCQDQPDDVMTSQKTDATDLWRLQELYKKLELKTSRGGIRYFFVSAVIIGASPGTQGEPCPEGGDRARGRCCCLPGRRTAGGGMERPLLPLLLSELRVGNAACDVSLSRSLLGWKRRPSGPVYRPFRPSKTRMCVSGLCARVVSVGPFKPRDVL</sequence>
<dbReference type="Proteomes" id="UP000314294">
    <property type="component" value="Unassembled WGS sequence"/>
</dbReference>
<accession>A0A4Z2EAD2</accession>
<protein>
    <submittedName>
        <fullName evidence="2">Uncharacterized protein</fullName>
    </submittedName>
</protein>
<evidence type="ECO:0000256" key="1">
    <source>
        <dbReference type="SAM" id="MobiDB-lite"/>
    </source>
</evidence>
<comment type="caution">
    <text evidence="2">The sequence shown here is derived from an EMBL/GenBank/DDBJ whole genome shotgun (WGS) entry which is preliminary data.</text>
</comment>